<reference evidence="1" key="1">
    <citation type="submission" date="2016-10" db="EMBL/GenBank/DDBJ databases">
        <authorList>
            <person name="de Groot N.N."/>
        </authorList>
    </citation>
    <scope>NUCLEOTIDE SEQUENCE</scope>
</reference>
<proteinExistence type="predicted"/>
<evidence type="ECO:0000313" key="1">
    <source>
        <dbReference type="EMBL" id="SFV65366.1"/>
    </source>
</evidence>
<gene>
    <name evidence="1" type="ORF">MNB_SV-10-1421</name>
</gene>
<accession>A0A1W1CHU2</accession>
<name>A0A1W1CHU2_9ZZZZ</name>
<dbReference type="EMBL" id="FPHL01000039">
    <property type="protein sequence ID" value="SFV65366.1"/>
    <property type="molecule type" value="Genomic_DNA"/>
</dbReference>
<organism evidence="1">
    <name type="scientific">hydrothermal vent metagenome</name>
    <dbReference type="NCBI Taxonomy" id="652676"/>
    <lineage>
        <taxon>unclassified sequences</taxon>
        <taxon>metagenomes</taxon>
        <taxon>ecological metagenomes</taxon>
    </lineage>
</organism>
<dbReference type="AlphaFoldDB" id="A0A1W1CHU2"/>
<sequence length="38" mass="4659">MEGYMFSVNSFEKDCIRYLIQSNYRERVLPQYYLTAMV</sequence>
<protein>
    <submittedName>
        <fullName evidence="1">Uncharacterized protein</fullName>
    </submittedName>
</protein>